<sequence length="12" mass="1318">MTSLGFKPRLAP</sequence>
<name>A0A0A8Z181_ARUDO</name>
<proteinExistence type="predicted"/>
<reference evidence="1" key="1">
    <citation type="submission" date="2014-09" db="EMBL/GenBank/DDBJ databases">
        <authorList>
            <person name="Magalhaes I.L.F."/>
            <person name="Oliveira U."/>
            <person name="Santos F.R."/>
            <person name="Vidigal T.H.D.A."/>
            <person name="Brescovit A.D."/>
            <person name="Santos A.J."/>
        </authorList>
    </citation>
    <scope>NUCLEOTIDE SEQUENCE</scope>
    <source>
        <tissue evidence="1">Shoot tissue taken approximately 20 cm above the soil surface</tissue>
    </source>
</reference>
<protein>
    <submittedName>
        <fullName evidence="1">Uncharacterized protein</fullName>
    </submittedName>
</protein>
<accession>A0A0A8Z181</accession>
<reference evidence="1" key="2">
    <citation type="journal article" date="2015" name="Data Brief">
        <title>Shoot transcriptome of the giant reed, Arundo donax.</title>
        <authorList>
            <person name="Barrero R.A."/>
            <person name="Guerrero F.D."/>
            <person name="Moolhuijzen P."/>
            <person name="Goolsby J.A."/>
            <person name="Tidwell J."/>
            <person name="Bellgard S.E."/>
            <person name="Bellgard M.I."/>
        </authorList>
    </citation>
    <scope>NUCLEOTIDE SEQUENCE</scope>
    <source>
        <tissue evidence="1">Shoot tissue taken approximately 20 cm above the soil surface</tissue>
    </source>
</reference>
<dbReference type="EMBL" id="GBRH01267380">
    <property type="protein sequence ID" value="JAD30515.1"/>
    <property type="molecule type" value="Transcribed_RNA"/>
</dbReference>
<evidence type="ECO:0000313" key="1">
    <source>
        <dbReference type="EMBL" id="JAD30515.1"/>
    </source>
</evidence>
<organism evidence="1">
    <name type="scientific">Arundo donax</name>
    <name type="common">Giant reed</name>
    <name type="synonym">Donax arundinaceus</name>
    <dbReference type="NCBI Taxonomy" id="35708"/>
    <lineage>
        <taxon>Eukaryota</taxon>
        <taxon>Viridiplantae</taxon>
        <taxon>Streptophyta</taxon>
        <taxon>Embryophyta</taxon>
        <taxon>Tracheophyta</taxon>
        <taxon>Spermatophyta</taxon>
        <taxon>Magnoliopsida</taxon>
        <taxon>Liliopsida</taxon>
        <taxon>Poales</taxon>
        <taxon>Poaceae</taxon>
        <taxon>PACMAD clade</taxon>
        <taxon>Arundinoideae</taxon>
        <taxon>Arundineae</taxon>
        <taxon>Arundo</taxon>
    </lineage>
</organism>